<dbReference type="PANTHER" id="PTHR31391:SF99">
    <property type="entry name" value="B3 DOMAIN-CONTAINING PROTEIN OS06G0194400"/>
    <property type="match status" value="1"/>
</dbReference>
<accession>A0ABD2ZAY3</accession>
<keyword evidence="2" id="KW-0805">Transcription regulation</keyword>
<comment type="caution">
    <text evidence="8">The sequence shown here is derived from an EMBL/GenBank/DDBJ whole genome shotgun (WGS) entry which is preliminary data.</text>
</comment>
<reference evidence="8 9" key="1">
    <citation type="submission" date="2024-11" db="EMBL/GenBank/DDBJ databases">
        <title>A near-complete genome assembly of Cinchona calisaya.</title>
        <authorList>
            <person name="Lian D.C."/>
            <person name="Zhao X.W."/>
            <person name="Wei L."/>
        </authorList>
    </citation>
    <scope>NUCLEOTIDE SEQUENCE [LARGE SCALE GENOMIC DNA]</scope>
    <source>
        <tissue evidence="8">Nenye</tissue>
    </source>
</reference>
<evidence type="ECO:0000256" key="2">
    <source>
        <dbReference type="ARBA" id="ARBA00023015"/>
    </source>
</evidence>
<dbReference type="PROSITE" id="PS50863">
    <property type="entry name" value="B3"/>
    <property type="match status" value="2"/>
</dbReference>
<dbReference type="GO" id="GO:0005634">
    <property type="term" value="C:nucleus"/>
    <property type="evidence" value="ECO:0007669"/>
    <property type="project" value="UniProtKB-SubCell"/>
</dbReference>
<dbReference type="Gene3D" id="2.40.330.10">
    <property type="entry name" value="DNA-binding pseudobarrel domain"/>
    <property type="match status" value="2"/>
</dbReference>
<keyword evidence="3" id="KW-0238">DNA-binding</keyword>
<feature type="region of interest" description="Disordered" evidence="6">
    <location>
        <begin position="1"/>
        <end position="28"/>
    </location>
</feature>
<keyword evidence="9" id="KW-1185">Reference proteome</keyword>
<dbReference type="InterPro" id="IPR015300">
    <property type="entry name" value="DNA-bd_pseudobarrel_sf"/>
</dbReference>
<feature type="domain" description="TF-B3" evidence="7">
    <location>
        <begin position="119"/>
        <end position="210"/>
    </location>
</feature>
<feature type="domain" description="TF-B3" evidence="7">
    <location>
        <begin position="433"/>
        <end position="523"/>
    </location>
</feature>
<evidence type="ECO:0000256" key="5">
    <source>
        <dbReference type="ARBA" id="ARBA00023242"/>
    </source>
</evidence>
<evidence type="ECO:0000256" key="6">
    <source>
        <dbReference type="SAM" id="MobiDB-lite"/>
    </source>
</evidence>
<sequence>MDSNVEKIVKKEVDDQQEQLTSESDDEDQMTLDQFLISKVKQNIVPLEKYEKAVTVKRSKIKPKSPVSEIKKAILKRRGRRGGKRIKSTRDIKHLKVPSSILDRAEEVRANLDPRFPSFVKLMLPSHVTQGFWLGLPADFCKMHLPKHNEFVALEDENGEEYKTRFLAAKVGLSGGWKGFTIAHKLVEGDAVVYHLVGHCKFKVYIVRPTSLGEVDGALGLLDLKNHPSGRDSVKIAEAIKSCKISTSHDDFALWDKTLAGFELPGMEVGFLRTRLEKLVKLAIQLGELQESERYKQAMVSHNLEEEEIRSLEMKLLEKHQLGRLEQNKKKLDEFNITELSQALHTAISPKPSPMKKVKPRVPVDPSTVRRSCWVADKPRPSYKELLVEPLGSYNYSQGDLSDRVYVSDNDGEYAQEKAEELQSGLDHNFPSFVNRMLQSHVTGGLWLGLPVQFCKTYLPKCDKTVTLIDEQVAEYSTKYLAFKPGLSGGWRGFSIEHELVDGDALVFQLIEPTKFKAVAIFN</sequence>
<evidence type="ECO:0000256" key="3">
    <source>
        <dbReference type="ARBA" id="ARBA00023125"/>
    </source>
</evidence>
<keyword evidence="5" id="KW-0539">Nucleus</keyword>
<gene>
    <name evidence="8" type="ORF">ACH5RR_022169</name>
</gene>
<dbReference type="PANTHER" id="PTHR31391">
    <property type="entry name" value="B3 DOMAIN-CONTAINING PROTEIN OS11G0197600-RELATED"/>
    <property type="match status" value="1"/>
</dbReference>
<evidence type="ECO:0000259" key="7">
    <source>
        <dbReference type="PROSITE" id="PS50863"/>
    </source>
</evidence>
<organism evidence="8 9">
    <name type="scientific">Cinchona calisaya</name>
    <dbReference type="NCBI Taxonomy" id="153742"/>
    <lineage>
        <taxon>Eukaryota</taxon>
        <taxon>Viridiplantae</taxon>
        <taxon>Streptophyta</taxon>
        <taxon>Embryophyta</taxon>
        <taxon>Tracheophyta</taxon>
        <taxon>Spermatophyta</taxon>
        <taxon>Magnoliopsida</taxon>
        <taxon>eudicotyledons</taxon>
        <taxon>Gunneridae</taxon>
        <taxon>Pentapetalae</taxon>
        <taxon>asterids</taxon>
        <taxon>lamiids</taxon>
        <taxon>Gentianales</taxon>
        <taxon>Rubiaceae</taxon>
        <taxon>Cinchonoideae</taxon>
        <taxon>Cinchoneae</taxon>
        <taxon>Cinchona</taxon>
    </lineage>
</organism>
<dbReference type="InterPro" id="IPR044837">
    <property type="entry name" value="REM16-like"/>
</dbReference>
<evidence type="ECO:0000256" key="4">
    <source>
        <dbReference type="ARBA" id="ARBA00023163"/>
    </source>
</evidence>
<dbReference type="InterPro" id="IPR003340">
    <property type="entry name" value="B3_DNA-bd"/>
</dbReference>
<proteinExistence type="predicted"/>
<dbReference type="Pfam" id="PF02362">
    <property type="entry name" value="B3"/>
    <property type="match status" value="2"/>
</dbReference>
<protein>
    <recommendedName>
        <fullName evidence="7">TF-B3 domain-containing protein</fullName>
    </recommendedName>
</protein>
<dbReference type="CDD" id="cd10017">
    <property type="entry name" value="B3_DNA"/>
    <property type="match status" value="2"/>
</dbReference>
<dbReference type="AlphaFoldDB" id="A0ABD2ZAY3"/>
<dbReference type="GO" id="GO:0003677">
    <property type="term" value="F:DNA binding"/>
    <property type="evidence" value="ECO:0007669"/>
    <property type="project" value="UniProtKB-KW"/>
</dbReference>
<name>A0ABD2ZAY3_9GENT</name>
<evidence type="ECO:0000313" key="8">
    <source>
        <dbReference type="EMBL" id="KAL3515267.1"/>
    </source>
</evidence>
<keyword evidence="4" id="KW-0804">Transcription</keyword>
<dbReference type="SMART" id="SM01019">
    <property type="entry name" value="B3"/>
    <property type="match status" value="2"/>
</dbReference>
<evidence type="ECO:0000313" key="9">
    <source>
        <dbReference type="Proteomes" id="UP001630127"/>
    </source>
</evidence>
<dbReference type="SUPFAM" id="SSF101936">
    <property type="entry name" value="DNA-binding pseudobarrel domain"/>
    <property type="match status" value="2"/>
</dbReference>
<feature type="compositionally biased region" description="Basic and acidic residues" evidence="6">
    <location>
        <begin position="1"/>
        <end position="14"/>
    </location>
</feature>
<dbReference type="EMBL" id="JBJUIK010000010">
    <property type="protein sequence ID" value="KAL3515267.1"/>
    <property type="molecule type" value="Genomic_DNA"/>
</dbReference>
<dbReference type="Proteomes" id="UP001630127">
    <property type="component" value="Unassembled WGS sequence"/>
</dbReference>
<comment type="subcellular location">
    <subcellularLocation>
        <location evidence="1">Nucleus</location>
    </subcellularLocation>
</comment>
<evidence type="ECO:0000256" key="1">
    <source>
        <dbReference type="ARBA" id="ARBA00004123"/>
    </source>
</evidence>